<organism evidence="2 3">
    <name type="scientific">Tritrichomonas foetus</name>
    <dbReference type="NCBI Taxonomy" id="1144522"/>
    <lineage>
        <taxon>Eukaryota</taxon>
        <taxon>Metamonada</taxon>
        <taxon>Parabasalia</taxon>
        <taxon>Tritrichomonadida</taxon>
        <taxon>Tritrichomonadidae</taxon>
        <taxon>Tritrichomonas</taxon>
    </lineage>
</organism>
<comment type="caution">
    <text evidence="2">The sequence shown here is derived from an EMBL/GenBank/DDBJ whole genome shotgun (WGS) entry which is preliminary data.</text>
</comment>
<dbReference type="AlphaFoldDB" id="A0A1J4JZP4"/>
<keyword evidence="3" id="KW-1185">Reference proteome</keyword>
<evidence type="ECO:0000313" key="2">
    <source>
        <dbReference type="EMBL" id="OHT04154.1"/>
    </source>
</evidence>
<gene>
    <name evidence="2" type="ORF">TRFO_06483</name>
</gene>
<evidence type="ECO:0000256" key="1">
    <source>
        <dbReference type="SAM" id="MobiDB-lite"/>
    </source>
</evidence>
<name>A0A1J4JZP4_9EUKA</name>
<dbReference type="GeneID" id="94827828"/>
<dbReference type="RefSeq" id="XP_068357290.1">
    <property type="nucleotide sequence ID" value="XM_068493124.1"/>
</dbReference>
<reference evidence="2" key="1">
    <citation type="submission" date="2016-10" db="EMBL/GenBank/DDBJ databases">
        <authorList>
            <person name="Benchimol M."/>
            <person name="Almeida L.G."/>
            <person name="Vasconcelos A.T."/>
            <person name="Perreira-Neves A."/>
            <person name="Rosa I.A."/>
            <person name="Tasca T."/>
            <person name="Bogo M.R."/>
            <person name="de Souza W."/>
        </authorList>
    </citation>
    <scope>NUCLEOTIDE SEQUENCE [LARGE SCALE GENOMIC DNA]</scope>
    <source>
        <strain evidence="2">K</strain>
    </source>
</reference>
<evidence type="ECO:0000313" key="3">
    <source>
        <dbReference type="Proteomes" id="UP000179807"/>
    </source>
</evidence>
<dbReference type="Proteomes" id="UP000179807">
    <property type="component" value="Unassembled WGS sequence"/>
</dbReference>
<dbReference type="EMBL" id="MLAK01000804">
    <property type="protein sequence ID" value="OHT04154.1"/>
    <property type="molecule type" value="Genomic_DNA"/>
</dbReference>
<dbReference type="VEuPathDB" id="TrichDB:TRFO_06483"/>
<proteinExistence type="predicted"/>
<protein>
    <submittedName>
        <fullName evidence="2">Uncharacterized protein</fullName>
    </submittedName>
</protein>
<feature type="region of interest" description="Disordered" evidence="1">
    <location>
        <begin position="1"/>
        <end position="21"/>
    </location>
</feature>
<sequence>MQFSLQSLHNKEGLGRSSESLLSMDSQKGRFKFNGAVPWIFIQPTHTKKVNAPKPVKKTIRPITKANTNMKKEIQQEMPNHNKFTNSMTNSITNSMTNSIQNDSKINKRGLSFAGDFSEDELLVIEKAMNPCTLEQSISKNGNLNHRFGSNQSTIKYSIPSSRSNFSINSFDSFTSFTPIGEELSNDTNNRSLADSEKVNQKKPNKFRKIRKLNEYGYDDYSSDEIDEADEFEKAWEIENEKQKKLMNDPKFYQEMVTSMLKTKTENETNNPVLKIKQFNPNGNEGHKKVAQIAAKNSSLNYEMNSYKAAKLNHQKEVTKVKEQLKYCQGLPRIIESLESNQVKIPKFLKPAIYG</sequence>
<accession>A0A1J4JZP4</accession>